<reference evidence="1" key="1">
    <citation type="submission" date="2020-04" db="EMBL/GenBank/DDBJ databases">
        <authorList>
            <person name="Chiriac C."/>
            <person name="Salcher M."/>
            <person name="Ghai R."/>
            <person name="Kavagutti S V."/>
        </authorList>
    </citation>
    <scope>NUCLEOTIDE SEQUENCE</scope>
</reference>
<accession>A0A6J5NKZ0</accession>
<proteinExistence type="predicted"/>
<evidence type="ECO:0008006" key="2">
    <source>
        <dbReference type="Google" id="ProtNLM"/>
    </source>
</evidence>
<dbReference type="Pfam" id="PF06356">
    <property type="entry name" value="DUF1064"/>
    <property type="match status" value="1"/>
</dbReference>
<dbReference type="InterPro" id="IPR009414">
    <property type="entry name" value="DUF1064"/>
</dbReference>
<evidence type="ECO:0000313" key="1">
    <source>
        <dbReference type="EMBL" id="CAB4157578.1"/>
    </source>
</evidence>
<name>A0A6J5NKZ0_9CAUD</name>
<dbReference type="EMBL" id="LR796660">
    <property type="protein sequence ID" value="CAB4157578.1"/>
    <property type="molecule type" value="Genomic_DNA"/>
</dbReference>
<organism evidence="1">
    <name type="scientific">uncultured Caudovirales phage</name>
    <dbReference type="NCBI Taxonomy" id="2100421"/>
    <lineage>
        <taxon>Viruses</taxon>
        <taxon>Duplodnaviria</taxon>
        <taxon>Heunggongvirae</taxon>
        <taxon>Uroviricota</taxon>
        <taxon>Caudoviricetes</taxon>
        <taxon>Peduoviridae</taxon>
        <taxon>Maltschvirus</taxon>
        <taxon>Maltschvirus maltsch</taxon>
    </lineage>
</organism>
<protein>
    <recommendedName>
        <fullName evidence="2">DUF1064 domain-containing protein</fullName>
    </recommendedName>
</protein>
<sequence>MTLRPLKFRNIKTVADGIVFDSQKEARRYGELKLLQRAGEITCLELQPKFPIVINGVKVCTYVADFGYVDHTGSALLEDCKGFKTREYIIKRKLMKAVYGIDILET</sequence>
<gene>
    <name evidence="1" type="ORF">UFOVP679_31</name>
</gene>